<evidence type="ECO:0000256" key="3">
    <source>
        <dbReference type="ARBA" id="ARBA00022475"/>
    </source>
</evidence>
<dbReference type="GO" id="GO:0005886">
    <property type="term" value="C:plasma membrane"/>
    <property type="evidence" value="ECO:0007669"/>
    <property type="project" value="UniProtKB-SubCell"/>
</dbReference>
<dbReference type="InterPro" id="IPR036236">
    <property type="entry name" value="Znf_C2H2_sf"/>
</dbReference>
<dbReference type="InterPro" id="IPR051643">
    <property type="entry name" value="Transcr_Reg_ZincFinger"/>
</dbReference>
<dbReference type="GO" id="GO:0000978">
    <property type="term" value="F:RNA polymerase II cis-regulatory region sequence-specific DNA binding"/>
    <property type="evidence" value="ECO:0007669"/>
    <property type="project" value="TreeGrafter"/>
</dbReference>
<evidence type="ECO:0000256" key="13">
    <source>
        <dbReference type="ARBA" id="ARBA00038616"/>
    </source>
</evidence>
<evidence type="ECO:0000256" key="15">
    <source>
        <dbReference type="ARBA" id="ARBA00073838"/>
    </source>
</evidence>
<dbReference type="EMBL" id="BTGD01000001">
    <property type="protein sequence ID" value="GMM53477.1"/>
    <property type="molecule type" value="Genomic_DNA"/>
</dbReference>
<name>A0AAV5RQD2_MAUHU</name>
<keyword evidence="12" id="KW-0539">Nucleus</keyword>
<keyword evidence="10" id="KW-0472">Membrane</keyword>
<evidence type="ECO:0000256" key="7">
    <source>
        <dbReference type="ARBA" id="ARBA00022771"/>
    </source>
</evidence>
<accession>A0AAV5RQD2</accession>
<feature type="compositionally biased region" description="Basic residues" evidence="17">
    <location>
        <begin position="362"/>
        <end position="373"/>
    </location>
</feature>
<feature type="compositionally biased region" description="Polar residues" evidence="17">
    <location>
        <begin position="409"/>
        <end position="433"/>
    </location>
</feature>
<sequence>MSNMPHNNGNNNKSFLPQKQAITHNQTNVPERQSLFDNGYNVPARNIVVQSAPTPPQSHTASMQPNQQRKHLPKVALHNSNNLYPRESAILSSFQRALSPGETLNSMMPYRNGIPITPESTNNSPNDTQHMKQGVRVREQSHLSHSVTESPVTDSSAGEGDGEGEYVCHYCDARFKMRGYLTRHIKKHALRKAYNCPFYNENLPKEDRCHTSGGFSRRDTYKTHMRSHHFTYPPGVRPADRSRYGGECSFCKKQFPNANVWIKEHIEKGRCEFLPEEYLNDVKAQEAATKPKPLNKLKMIKTSTGKSRYISTMESVVEPSVLLNKEALEAMVIVAKNVQRDDVLCKVGDDKLILNSDNFAGHRKAKKKYKPRQPKSPGDMYTGVQDDTRQASPDQSSSPAFNHKLKVESPSNNYNTANDSTVITQYPNINSHFNPDLQHHSHQTLHQREVAVSQEKTTNSMREYPSLELGSSSVSRHASPHHISSPLAQQQYTTPVTSFRARPEETEHTWSMLPLDSEQQSHYTDEPQDNGVDNDMAAEGASINQFVPETINVAQLEEIKQYLRFYNDYFGADV</sequence>
<feature type="domain" description="C2H2-type" evidence="18">
    <location>
        <begin position="166"/>
        <end position="193"/>
    </location>
</feature>
<evidence type="ECO:0000256" key="11">
    <source>
        <dbReference type="ARBA" id="ARBA00023145"/>
    </source>
</evidence>
<dbReference type="GO" id="GO:0008033">
    <property type="term" value="P:tRNA processing"/>
    <property type="evidence" value="ECO:0007669"/>
    <property type="project" value="UniProtKB-KW"/>
</dbReference>
<evidence type="ECO:0000256" key="16">
    <source>
        <dbReference type="PROSITE-ProRule" id="PRU00042"/>
    </source>
</evidence>
<evidence type="ECO:0000313" key="20">
    <source>
        <dbReference type="Proteomes" id="UP001377567"/>
    </source>
</evidence>
<keyword evidence="20" id="KW-1185">Reference proteome</keyword>
<dbReference type="PANTHER" id="PTHR24396:SF19">
    <property type="entry name" value="FI01119P"/>
    <property type="match status" value="1"/>
</dbReference>
<dbReference type="GO" id="GO:0008270">
    <property type="term" value="F:zinc ion binding"/>
    <property type="evidence" value="ECO:0007669"/>
    <property type="project" value="UniProtKB-KW"/>
</dbReference>
<keyword evidence="9" id="KW-0238">DNA-binding</keyword>
<comment type="subcellular location">
    <subcellularLocation>
        <location evidence="2">Cell membrane</location>
        <topology evidence="2">Peripheral membrane protein</topology>
        <orientation evidence="2">Cytoplasmic side</orientation>
    </subcellularLocation>
    <subcellularLocation>
        <location evidence="1">Nucleus</location>
    </subcellularLocation>
</comment>
<evidence type="ECO:0000256" key="12">
    <source>
        <dbReference type="ARBA" id="ARBA00023242"/>
    </source>
</evidence>
<reference evidence="19 20" key="1">
    <citation type="journal article" date="2023" name="Elife">
        <title>Identification of key yeast species and microbe-microbe interactions impacting larval growth of Drosophila in the wild.</title>
        <authorList>
            <person name="Mure A."/>
            <person name="Sugiura Y."/>
            <person name="Maeda R."/>
            <person name="Honda K."/>
            <person name="Sakurai N."/>
            <person name="Takahashi Y."/>
            <person name="Watada M."/>
            <person name="Katoh T."/>
            <person name="Gotoh A."/>
            <person name="Gotoh Y."/>
            <person name="Taniguchi I."/>
            <person name="Nakamura K."/>
            <person name="Hayashi T."/>
            <person name="Katayama T."/>
            <person name="Uemura T."/>
            <person name="Hattori Y."/>
        </authorList>
    </citation>
    <scope>NUCLEOTIDE SEQUENCE [LARGE SCALE GENOMIC DNA]</scope>
    <source>
        <strain evidence="19 20">KH-74</strain>
    </source>
</reference>
<evidence type="ECO:0000259" key="18">
    <source>
        <dbReference type="PROSITE" id="PS50157"/>
    </source>
</evidence>
<proteinExistence type="predicted"/>
<evidence type="ECO:0000256" key="8">
    <source>
        <dbReference type="ARBA" id="ARBA00022833"/>
    </source>
</evidence>
<dbReference type="Gene3D" id="3.30.160.60">
    <property type="entry name" value="Classic Zinc Finger"/>
    <property type="match status" value="1"/>
</dbReference>
<evidence type="ECO:0000256" key="5">
    <source>
        <dbReference type="ARBA" id="ARBA00022723"/>
    </source>
</evidence>
<protein>
    <recommendedName>
        <fullName evidence="15">Transcription factor STP1</fullName>
    </recommendedName>
</protein>
<dbReference type="GO" id="GO:0000981">
    <property type="term" value="F:DNA-binding transcription factor activity, RNA polymerase II-specific"/>
    <property type="evidence" value="ECO:0007669"/>
    <property type="project" value="TreeGrafter"/>
</dbReference>
<feature type="region of interest" description="Disordered" evidence="17">
    <location>
        <begin position="362"/>
        <end position="494"/>
    </location>
</feature>
<evidence type="ECO:0000256" key="2">
    <source>
        <dbReference type="ARBA" id="ARBA00004413"/>
    </source>
</evidence>
<keyword evidence="11" id="KW-0865">Zymogen</keyword>
<evidence type="ECO:0000256" key="10">
    <source>
        <dbReference type="ARBA" id="ARBA00023136"/>
    </source>
</evidence>
<evidence type="ECO:0000313" key="19">
    <source>
        <dbReference type="EMBL" id="GMM53477.1"/>
    </source>
</evidence>
<dbReference type="PANTHER" id="PTHR24396">
    <property type="entry name" value="ZINC FINGER PROTEIN"/>
    <property type="match status" value="1"/>
</dbReference>
<dbReference type="InterPro" id="IPR013087">
    <property type="entry name" value="Znf_C2H2_type"/>
</dbReference>
<dbReference type="AlphaFoldDB" id="A0AAV5RQD2"/>
<evidence type="ECO:0000256" key="17">
    <source>
        <dbReference type="SAM" id="MobiDB-lite"/>
    </source>
</evidence>
<dbReference type="FunFam" id="3.30.160.60:FF:002194">
    <property type="entry name" value="STP1p Transcription factor"/>
    <property type="match status" value="1"/>
</dbReference>
<comment type="subunit">
    <text evidence="13">Interacts (via Region II) with SSY5; protease component of the SPS-sensor.</text>
</comment>
<evidence type="ECO:0000256" key="9">
    <source>
        <dbReference type="ARBA" id="ARBA00023125"/>
    </source>
</evidence>
<feature type="region of interest" description="Disordered" evidence="17">
    <location>
        <begin position="139"/>
        <end position="161"/>
    </location>
</feature>
<keyword evidence="8" id="KW-0862">Zinc</keyword>
<dbReference type="PROSITE" id="PS50157">
    <property type="entry name" value="ZINC_FINGER_C2H2_2"/>
    <property type="match status" value="1"/>
</dbReference>
<keyword evidence="6" id="KW-0677">Repeat</keyword>
<keyword evidence="5" id="KW-0479">Metal-binding</keyword>
<comment type="caution">
    <text evidence="19">The sequence shown here is derived from an EMBL/GenBank/DDBJ whole genome shotgun (WGS) entry which is preliminary data.</text>
</comment>
<dbReference type="PROSITE" id="PS00028">
    <property type="entry name" value="ZINC_FINGER_C2H2_1"/>
    <property type="match status" value="1"/>
</dbReference>
<dbReference type="SUPFAM" id="SSF57667">
    <property type="entry name" value="beta-beta-alpha zinc fingers"/>
    <property type="match status" value="1"/>
</dbReference>
<dbReference type="GO" id="GO:0005634">
    <property type="term" value="C:nucleus"/>
    <property type="evidence" value="ECO:0007669"/>
    <property type="project" value="UniProtKB-SubCell"/>
</dbReference>
<keyword evidence="4" id="KW-0819">tRNA processing</keyword>
<evidence type="ECO:0000256" key="1">
    <source>
        <dbReference type="ARBA" id="ARBA00004123"/>
    </source>
</evidence>
<feature type="compositionally biased region" description="Polar residues" evidence="17">
    <location>
        <begin position="390"/>
        <end position="400"/>
    </location>
</feature>
<dbReference type="SMART" id="SM00355">
    <property type="entry name" value="ZnF_C2H2"/>
    <property type="match status" value="2"/>
</dbReference>
<dbReference type="GO" id="GO:0045944">
    <property type="term" value="P:positive regulation of transcription by RNA polymerase II"/>
    <property type="evidence" value="ECO:0007669"/>
    <property type="project" value="UniProtKB-ARBA"/>
</dbReference>
<keyword evidence="7 16" id="KW-0863">Zinc-finger</keyword>
<organism evidence="19 20">
    <name type="scientific">Maudiozyma humilis</name>
    <name type="common">Sour dough yeast</name>
    <name type="synonym">Kazachstania humilis</name>
    <dbReference type="NCBI Taxonomy" id="51915"/>
    <lineage>
        <taxon>Eukaryota</taxon>
        <taxon>Fungi</taxon>
        <taxon>Dikarya</taxon>
        <taxon>Ascomycota</taxon>
        <taxon>Saccharomycotina</taxon>
        <taxon>Saccharomycetes</taxon>
        <taxon>Saccharomycetales</taxon>
        <taxon>Saccharomycetaceae</taxon>
        <taxon>Maudiozyma</taxon>
    </lineage>
</organism>
<dbReference type="Pfam" id="PF00096">
    <property type="entry name" value="zf-C2H2"/>
    <property type="match status" value="1"/>
</dbReference>
<keyword evidence="3" id="KW-1003">Cell membrane</keyword>
<evidence type="ECO:0000256" key="14">
    <source>
        <dbReference type="ARBA" id="ARBA00057128"/>
    </source>
</evidence>
<evidence type="ECO:0000256" key="6">
    <source>
        <dbReference type="ARBA" id="ARBA00022737"/>
    </source>
</evidence>
<dbReference type="Proteomes" id="UP001377567">
    <property type="component" value="Unassembled WGS sequence"/>
</dbReference>
<feature type="compositionally biased region" description="Polar residues" evidence="17">
    <location>
        <begin position="143"/>
        <end position="156"/>
    </location>
</feature>
<evidence type="ECO:0000256" key="4">
    <source>
        <dbReference type="ARBA" id="ARBA00022694"/>
    </source>
</evidence>
<comment type="function">
    <text evidence="14">Transcription factor involved in the regulation of gene expression in response to extracellular amino acid levels. Synthesized as latent cytoplasmic precursor, which, upon a signal initiated by the plasma membrane SPS (SSY1-PTR3-SSY5) amino acid sensor system, becomes proteolytically activated and relocates to the nucleus, where it induces the expression of SPS-sensor-regulated genes, including the amino-acid permeases AGP1, BAP2, BAP3 and GNP1. Binding to promoters is facilitated by DAL81. Involved in the repression of genes subject to nitrogen catabolite repression and genes involved in stress response. Negatively regulated by inner nuclear membrane proteins ASI1, ASI2 and ASI3, which prevent unprocessed precursor forms that escape cytoplasmic anchoring from inducing SPS-sensor-regulated genes. May be involved in pre-tRNA splicing.</text>
</comment>
<gene>
    <name evidence="19" type="ORF">DAKH74_000930</name>
</gene>